<feature type="transmembrane region" description="Helical" evidence="2">
    <location>
        <begin position="165"/>
        <end position="186"/>
    </location>
</feature>
<keyword evidence="2" id="KW-0812">Transmembrane</keyword>
<dbReference type="RefSeq" id="WP_123821784.1">
    <property type="nucleotide sequence ID" value="NZ_RKQG01000006.1"/>
</dbReference>
<gene>
    <name evidence="3" type="ORF">EDD38_7674</name>
</gene>
<proteinExistence type="predicted"/>
<protein>
    <recommendedName>
        <fullName evidence="5">DUF2637 domain-containing protein</fullName>
    </recommendedName>
</protein>
<keyword evidence="4" id="KW-1185">Reference proteome</keyword>
<name>A0A3N4QZ77_9ACTN</name>
<evidence type="ECO:0000256" key="1">
    <source>
        <dbReference type="SAM" id="MobiDB-lite"/>
    </source>
</evidence>
<dbReference type="Proteomes" id="UP000266906">
    <property type="component" value="Unassembled WGS sequence"/>
</dbReference>
<evidence type="ECO:0000313" key="3">
    <source>
        <dbReference type="EMBL" id="RPE26613.1"/>
    </source>
</evidence>
<accession>A0A3N4QZ77</accession>
<feature type="compositionally biased region" description="Basic and acidic residues" evidence="1">
    <location>
        <begin position="382"/>
        <end position="392"/>
    </location>
</feature>
<evidence type="ECO:0000256" key="2">
    <source>
        <dbReference type="SAM" id="Phobius"/>
    </source>
</evidence>
<feature type="region of interest" description="Disordered" evidence="1">
    <location>
        <begin position="336"/>
        <end position="392"/>
    </location>
</feature>
<dbReference type="EMBL" id="RKQG01000006">
    <property type="protein sequence ID" value="RPE26613.1"/>
    <property type="molecule type" value="Genomic_DNA"/>
</dbReference>
<feature type="region of interest" description="Disordered" evidence="1">
    <location>
        <begin position="1"/>
        <end position="20"/>
    </location>
</feature>
<dbReference type="AlphaFoldDB" id="A0A3N4QZ77"/>
<evidence type="ECO:0008006" key="5">
    <source>
        <dbReference type="Google" id="ProtNLM"/>
    </source>
</evidence>
<evidence type="ECO:0000313" key="4">
    <source>
        <dbReference type="Proteomes" id="UP000266906"/>
    </source>
</evidence>
<feature type="compositionally biased region" description="Basic and acidic residues" evidence="1">
    <location>
        <begin position="228"/>
        <end position="258"/>
    </location>
</feature>
<keyword evidence="2" id="KW-0472">Membrane</keyword>
<feature type="transmembrane region" description="Helical" evidence="2">
    <location>
        <begin position="135"/>
        <end position="153"/>
    </location>
</feature>
<organism evidence="3 4">
    <name type="scientific">Kitasatospora cineracea</name>
    <dbReference type="NCBI Taxonomy" id="88074"/>
    <lineage>
        <taxon>Bacteria</taxon>
        <taxon>Bacillati</taxon>
        <taxon>Actinomycetota</taxon>
        <taxon>Actinomycetes</taxon>
        <taxon>Kitasatosporales</taxon>
        <taxon>Streptomycetaceae</taxon>
        <taxon>Kitasatospora</taxon>
    </lineage>
</organism>
<reference evidence="3 4" key="1">
    <citation type="submission" date="2018-11" db="EMBL/GenBank/DDBJ databases">
        <title>Sequencing the genomes of 1000 actinobacteria strains.</title>
        <authorList>
            <person name="Klenk H.-P."/>
        </authorList>
    </citation>
    <scope>NUCLEOTIDE SEQUENCE [LARGE SCALE GENOMIC DNA]</scope>
    <source>
        <strain evidence="3 4">DSM 44781</strain>
    </source>
</reference>
<keyword evidence="2" id="KW-1133">Transmembrane helix</keyword>
<feature type="transmembrane region" description="Helical" evidence="2">
    <location>
        <begin position="192"/>
        <end position="211"/>
    </location>
</feature>
<feature type="transmembrane region" description="Helical" evidence="2">
    <location>
        <begin position="101"/>
        <end position="123"/>
    </location>
</feature>
<feature type="region of interest" description="Disordered" evidence="1">
    <location>
        <begin position="228"/>
        <end position="260"/>
    </location>
</feature>
<sequence>MSSSYRSYEERHAAAEATAAEAAMTKAKAESFAANSAINAGRAAAEAQTANLAEQLKQTKMRARLAEVEREQADAAKDASAQRRAEKAEARAEGGIAFKRMTLIAVIVLLAVALPAQLSFFLGLHKPGEESTGPAWLLAPAPLGLELLAWVGVSGTSWARRKGLPLAPFWGLTAALAGFAGWINFSHTSADFGPVAGATLGAFSLLAPLLWELREWMDSRAAVDSRGRAQRAADKAKAKKAAAEAKLDRQHDEKRRQAQPEVWAEFEQILTAAPRGSVDREAAWADAWYRVHRAPLGYTEQTYRAMVDADSRLAEVLGMVTERSVYRDLDRELMDLLGGGEDDGGTPSRTLSGGPSGGPSQGAADTPLGRVQKGRAASGSGDGRDAGKAPTDEDVRKVLAIAAKGRPFPGIGRIRSEAGVTGGTEYLQRVRDAARARFDGQ</sequence>
<comment type="caution">
    <text evidence="3">The sequence shown here is derived from an EMBL/GenBank/DDBJ whole genome shotgun (WGS) entry which is preliminary data.</text>
</comment>